<name>A0A089QHV6_9LACO</name>
<evidence type="ECO:0000256" key="1">
    <source>
        <dbReference type="ARBA" id="ARBA00022605"/>
    </source>
</evidence>
<feature type="active site" description="Proton acceptor" evidence="4">
    <location>
        <position position="227"/>
    </location>
</feature>
<keyword evidence="1 4" id="KW-0028">Amino-acid biosynthesis</keyword>
<keyword evidence="2 4" id="KW-0808">Transferase</keyword>
<protein>
    <recommendedName>
        <fullName evidence="4">Homoserine O-acetyltransferase</fullName>
        <shortName evidence="4">HAT</shortName>
        <ecNumber evidence="4">2.3.1.31</ecNumber>
    </recommendedName>
    <alternativeName>
        <fullName evidence="4">Homoserine transacetylase</fullName>
        <shortName evidence="4">HTA</shortName>
    </alternativeName>
</protein>
<feature type="site" description="Important for acyl-CoA specificity" evidence="4">
    <location>
        <position position="102"/>
    </location>
</feature>
<dbReference type="PIRSF" id="PIRSF000450">
    <property type="entry name" value="H_ser_succinyltr"/>
    <property type="match status" value="1"/>
</dbReference>
<dbReference type="Gene3D" id="3.40.50.880">
    <property type="match status" value="1"/>
</dbReference>
<dbReference type="InterPro" id="IPR033752">
    <property type="entry name" value="MetA_family"/>
</dbReference>
<reference evidence="6 7" key="1">
    <citation type="journal article" date="2014" name="BMC Genomics">
        <title>Unusual genome complexity in Lactobacillus salivarius JCM1046.</title>
        <authorList>
            <person name="Raftis E.J."/>
            <person name="Forde B.M."/>
            <person name="Claesson M.J."/>
            <person name="O'Toole P.W."/>
        </authorList>
    </citation>
    <scope>NUCLEOTIDE SEQUENCE [LARGE SCALE GENOMIC DNA]</scope>
    <source>
        <strain evidence="6 7">JCM1046</strain>
    </source>
</reference>
<dbReference type="Pfam" id="PF04204">
    <property type="entry name" value="HTS"/>
    <property type="match status" value="1"/>
</dbReference>
<dbReference type="Proteomes" id="UP000029488">
    <property type="component" value="Chromosome"/>
</dbReference>
<dbReference type="AlphaFoldDB" id="A0A089QHV6"/>
<accession>A0A089QHV6</accession>
<dbReference type="RefSeq" id="WP_080739363.1">
    <property type="nucleotide sequence ID" value="NZ_CP007646.1"/>
</dbReference>
<evidence type="ECO:0000256" key="3">
    <source>
        <dbReference type="ARBA" id="ARBA00023315"/>
    </source>
</evidence>
<keyword evidence="4" id="KW-0486">Methionine biosynthesis</keyword>
<comment type="function">
    <text evidence="4">Transfers an acetyl group from acetyl-CoA to L-homoserine, forming acetyl-L-homoserine.</text>
</comment>
<comment type="catalytic activity">
    <reaction evidence="4">
        <text>L-homoserine + acetyl-CoA = O-acetyl-L-homoserine + CoA</text>
        <dbReference type="Rhea" id="RHEA:13701"/>
        <dbReference type="ChEBI" id="CHEBI:57287"/>
        <dbReference type="ChEBI" id="CHEBI:57288"/>
        <dbReference type="ChEBI" id="CHEBI:57476"/>
        <dbReference type="ChEBI" id="CHEBI:57716"/>
        <dbReference type="EC" id="2.3.1.31"/>
    </reaction>
</comment>
<evidence type="ECO:0000256" key="2">
    <source>
        <dbReference type="ARBA" id="ARBA00022679"/>
    </source>
</evidence>
<dbReference type="EC" id="2.3.1.31" evidence="4"/>
<dbReference type="PANTHER" id="PTHR20919">
    <property type="entry name" value="HOMOSERINE O-SUCCINYLTRANSFERASE"/>
    <property type="match status" value="1"/>
</dbReference>
<comment type="pathway">
    <text evidence="4">Amino-acid biosynthesis; L-methionine biosynthesis via de novo pathway; O-acetyl-L-homoserine from L-homoserine: step 1/1.</text>
</comment>
<feature type="binding site" evidence="4">
    <location>
        <position position="241"/>
    </location>
    <ligand>
        <name>substrate</name>
    </ligand>
</feature>
<dbReference type="InterPro" id="IPR029062">
    <property type="entry name" value="Class_I_gatase-like"/>
</dbReference>
<dbReference type="GO" id="GO:0008899">
    <property type="term" value="F:homoserine O-succinyltransferase activity"/>
    <property type="evidence" value="ECO:0007669"/>
    <property type="project" value="UniProtKB-UniRule"/>
</dbReference>
<dbReference type="PANTHER" id="PTHR20919:SF0">
    <property type="entry name" value="HOMOSERINE O-SUCCINYLTRANSFERASE"/>
    <property type="match status" value="1"/>
</dbReference>
<keyword evidence="4" id="KW-0963">Cytoplasm</keyword>
<evidence type="ECO:0000256" key="5">
    <source>
        <dbReference type="PIRSR" id="PIRSR000450-1"/>
    </source>
</evidence>
<comment type="similarity">
    <text evidence="4">Belongs to the MetA family.</text>
</comment>
<organism evidence="6 7">
    <name type="scientific">Ligilactobacillus salivarius</name>
    <dbReference type="NCBI Taxonomy" id="1624"/>
    <lineage>
        <taxon>Bacteria</taxon>
        <taxon>Bacillati</taxon>
        <taxon>Bacillota</taxon>
        <taxon>Bacilli</taxon>
        <taxon>Lactobacillales</taxon>
        <taxon>Lactobacillaceae</taxon>
        <taxon>Ligilactobacillus</taxon>
    </lineage>
</organism>
<feature type="active site" evidence="4">
    <location>
        <position position="229"/>
    </location>
</feature>
<dbReference type="GO" id="GO:0009086">
    <property type="term" value="P:methionine biosynthetic process"/>
    <property type="evidence" value="ECO:0007669"/>
    <property type="project" value="UniProtKB-UniRule"/>
</dbReference>
<gene>
    <name evidence="4" type="primary">metAA</name>
    <name evidence="6" type="ORF">LSJ_1761c</name>
</gene>
<evidence type="ECO:0000256" key="4">
    <source>
        <dbReference type="HAMAP-Rule" id="MF_00295"/>
    </source>
</evidence>
<dbReference type="EMBL" id="CP007646">
    <property type="protein sequence ID" value="AIR11398.1"/>
    <property type="molecule type" value="Genomic_DNA"/>
</dbReference>
<dbReference type="KEGG" id="lsj:LSJ_1761c"/>
<feature type="binding site" evidence="4">
    <location>
        <position position="185"/>
    </location>
    <ligand>
        <name>substrate</name>
    </ligand>
</feature>
<dbReference type="UniPathway" id="UPA00051">
    <property type="reaction ID" value="UER00074"/>
</dbReference>
<proteinExistence type="inferred from homology"/>
<dbReference type="GO" id="GO:0005737">
    <property type="term" value="C:cytoplasm"/>
    <property type="evidence" value="ECO:0007669"/>
    <property type="project" value="UniProtKB-SubCell"/>
</dbReference>
<comment type="subcellular location">
    <subcellularLocation>
        <location evidence="4">Cytoplasm</location>
    </subcellularLocation>
</comment>
<comment type="caution">
    <text evidence="4">Lacks conserved residue(s) required for the propagation of feature annotation.</text>
</comment>
<feature type="binding site" evidence="4">
    <location>
        <position position="154"/>
    </location>
    <ligand>
        <name>substrate</name>
    </ligand>
</feature>
<keyword evidence="3 4" id="KW-0012">Acyltransferase</keyword>
<dbReference type="SUPFAM" id="SSF52317">
    <property type="entry name" value="Class I glutamine amidotransferase-like"/>
    <property type="match status" value="1"/>
</dbReference>
<evidence type="ECO:0000313" key="7">
    <source>
        <dbReference type="Proteomes" id="UP000029488"/>
    </source>
</evidence>
<dbReference type="HAMAP" id="MF_00295">
    <property type="entry name" value="MetA_acyltransf"/>
    <property type="match status" value="1"/>
</dbReference>
<feature type="site" description="Important for substrate specificity" evidence="4">
    <location>
        <position position="185"/>
    </location>
</feature>
<evidence type="ECO:0000313" key="6">
    <source>
        <dbReference type="EMBL" id="AIR11398.1"/>
    </source>
</evidence>
<dbReference type="GO" id="GO:0004414">
    <property type="term" value="F:homoserine O-acetyltransferase activity"/>
    <property type="evidence" value="ECO:0007669"/>
    <property type="project" value="UniProtKB-EC"/>
</dbReference>
<feature type="active site" description="Acyl-thioester intermediate" evidence="4 5">
    <location>
        <position position="133"/>
    </location>
</feature>
<sequence length="283" mass="32802">MMTVQAVNGIALAQKQWKNKLDDKQSLEILIVNLMPTKETTELQFLKLLERTQINCRVTFAYPDSHHFHHGNSEIIKKHYLPLSKVLQQNFDGLIVTGAPVEHLDFTEVDYWDDFQKLVEWSRQTKIYTIFECWASQAALKVKFNIDKLPLVSKLFGVYQAEKIDTNSSFLLGFGSGGPIRMPQSRHTKLILPAKLPNELQVLAKSQEVEAFLLATTDQKSLFITGHPEYDTRTLDREYKRDLEKGKPISKPNNYYQNNQIVNQWFQSSVKLYTNWLNLIHTT</sequence>